<accession>A0A545B042</accession>
<evidence type="ECO:0000313" key="2">
    <source>
        <dbReference type="EMBL" id="TQS46956.1"/>
    </source>
</evidence>
<keyword evidence="1" id="KW-0472">Membrane</keyword>
<keyword evidence="3" id="KW-1185">Reference proteome</keyword>
<proteinExistence type="predicted"/>
<evidence type="ECO:0000313" key="3">
    <source>
        <dbReference type="Proteomes" id="UP000317982"/>
    </source>
</evidence>
<dbReference type="Proteomes" id="UP000317982">
    <property type="component" value="Unassembled WGS sequence"/>
</dbReference>
<name>A0A545B042_9ACTN</name>
<dbReference type="InParanoid" id="A0A545B042"/>
<dbReference type="RefSeq" id="WP_142702574.1">
    <property type="nucleotide sequence ID" value="NZ_VIRS01000001.1"/>
</dbReference>
<gene>
    <name evidence="2" type="ORF">FL583_01415</name>
</gene>
<comment type="caution">
    <text evidence="2">The sequence shown here is derived from an EMBL/GenBank/DDBJ whole genome shotgun (WGS) entry which is preliminary data.</text>
</comment>
<keyword evidence="1" id="KW-0812">Transmembrane</keyword>
<sequence>MAPWITAAVFMAAIAVWLGVALPGVADALPARLAGRARWWRRWAWTVAAGCGAAGCGASAAALLLC</sequence>
<feature type="transmembrane region" description="Helical" evidence="1">
    <location>
        <begin position="44"/>
        <end position="65"/>
    </location>
</feature>
<organism evidence="2 3">
    <name type="scientific">Cryptosporangium phraense</name>
    <dbReference type="NCBI Taxonomy" id="2593070"/>
    <lineage>
        <taxon>Bacteria</taxon>
        <taxon>Bacillati</taxon>
        <taxon>Actinomycetota</taxon>
        <taxon>Actinomycetes</taxon>
        <taxon>Cryptosporangiales</taxon>
        <taxon>Cryptosporangiaceae</taxon>
        <taxon>Cryptosporangium</taxon>
    </lineage>
</organism>
<reference evidence="2 3" key="1">
    <citation type="submission" date="2019-07" db="EMBL/GenBank/DDBJ databases">
        <title>Cryptosporangium phraense sp. nov., isolated from plant litter.</title>
        <authorList>
            <person name="Suriyachadkun C."/>
        </authorList>
    </citation>
    <scope>NUCLEOTIDE SEQUENCE [LARGE SCALE GENOMIC DNA]</scope>
    <source>
        <strain evidence="2 3">A-T 5661</strain>
    </source>
</reference>
<dbReference type="AlphaFoldDB" id="A0A545B042"/>
<keyword evidence="1" id="KW-1133">Transmembrane helix</keyword>
<dbReference type="EMBL" id="VIRS01000001">
    <property type="protein sequence ID" value="TQS46956.1"/>
    <property type="molecule type" value="Genomic_DNA"/>
</dbReference>
<protein>
    <submittedName>
        <fullName evidence="2">Uncharacterized protein</fullName>
    </submittedName>
</protein>
<evidence type="ECO:0000256" key="1">
    <source>
        <dbReference type="SAM" id="Phobius"/>
    </source>
</evidence>